<proteinExistence type="predicted"/>
<evidence type="ECO:0000313" key="2">
    <source>
        <dbReference type="EMBL" id="QEL09875.1"/>
    </source>
</evidence>
<dbReference type="PANTHER" id="PTHR47472">
    <property type="entry name" value="PROPIONYL-COA CARBOXYLASE"/>
    <property type="match status" value="1"/>
</dbReference>
<name>A0A1S1NRB7_9GAMM</name>
<gene>
    <name evidence="2" type="ORF">FY550_01150</name>
</gene>
<accession>A0A1S1NRB7</accession>
<evidence type="ECO:0000259" key="1">
    <source>
        <dbReference type="Pfam" id="PF23544"/>
    </source>
</evidence>
<evidence type="ECO:0000313" key="3">
    <source>
        <dbReference type="Proteomes" id="UP000322553"/>
    </source>
</evidence>
<feature type="domain" description="AtuA-like ferredoxin-fold" evidence="1">
    <location>
        <begin position="12"/>
        <end position="110"/>
    </location>
</feature>
<dbReference type="AlphaFoldDB" id="A0A1S1NRB7"/>
<dbReference type="OrthoDB" id="21390at2"/>
<dbReference type="InterPro" id="IPR056362">
    <property type="entry name" value="AtuA-like_ferredoxin_dom"/>
</dbReference>
<organism evidence="2 3">
    <name type="scientific">Kushneria phosphatilytica</name>
    <dbReference type="NCBI Taxonomy" id="657387"/>
    <lineage>
        <taxon>Bacteria</taxon>
        <taxon>Pseudomonadati</taxon>
        <taxon>Pseudomonadota</taxon>
        <taxon>Gammaproteobacteria</taxon>
        <taxon>Oceanospirillales</taxon>
        <taxon>Halomonadaceae</taxon>
        <taxon>Kushneria</taxon>
    </lineage>
</organism>
<dbReference type="EMBL" id="CP043420">
    <property type="protein sequence ID" value="QEL09875.1"/>
    <property type="molecule type" value="Genomic_DNA"/>
</dbReference>
<keyword evidence="3" id="KW-1185">Reference proteome</keyword>
<reference evidence="2 3" key="1">
    <citation type="submission" date="2019-08" db="EMBL/GenBank/DDBJ databases">
        <title>Complete genome sequence of Kushneria sp. YCWA18, a halophilic phosphate-solubilizing bacterium isolated from Daqiao saltern in China.</title>
        <authorList>
            <person name="Du G.-X."/>
            <person name="Qu L.-Y."/>
        </authorList>
    </citation>
    <scope>NUCLEOTIDE SEQUENCE [LARGE SCALE GENOMIC DNA]</scope>
    <source>
        <strain evidence="2 3">YCWA18</strain>
    </source>
</reference>
<dbReference type="KEGG" id="kuy:FY550_01150"/>
<dbReference type="Proteomes" id="UP000322553">
    <property type="component" value="Chromosome"/>
</dbReference>
<protein>
    <recommendedName>
        <fullName evidence="1">AtuA-like ferredoxin-fold domain-containing protein</fullName>
    </recommendedName>
</protein>
<dbReference type="STRING" id="657387.BH688_14185"/>
<dbReference type="PANTHER" id="PTHR47472:SF1">
    <property type="entry name" value="DUF1446-DOMAIN-CONTAINING PROTEIN"/>
    <property type="match status" value="1"/>
</dbReference>
<dbReference type="Pfam" id="PF23544">
    <property type="entry name" value="AtuA_ferredoxin"/>
    <property type="match status" value="1"/>
</dbReference>
<sequence length="113" mass="12681">MQETSTSADAGIPLFERAHARAGDKGNTLNISVFVFDPQDYDWLVRELTETRIRERFAARRPKAVHRYLLPRLGGMNIVLEEVLEGGVNASAALDRHGKTLGYHLLGMTLPRH</sequence>
<dbReference type="RefSeq" id="WP_070980853.1">
    <property type="nucleotide sequence ID" value="NZ_CP043420.1"/>
</dbReference>